<reference evidence="1" key="1">
    <citation type="submission" date="2021-04" db="EMBL/GenBank/DDBJ databases">
        <title>Oceanospirillales bacteria with DddD are important DMSP degraders in coastal seawater.</title>
        <authorList>
            <person name="Liu J."/>
        </authorList>
    </citation>
    <scope>NUCLEOTIDE SEQUENCE</scope>
    <source>
        <strain evidence="1">GY6</strain>
    </source>
</reference>
<dbReference type="EMBL" id="CP073344">
    <property type="protein sequence ID" value="UTW04706.1"/>
    <property type="molecule type" value="Genomic_DNA"/>
</dbReference>
<name>A0ABY5GYT2_9GAMM</name>
<dbReference type="Proteomes" id="UP001059950">
    <property type="component" value="Chromosome"/>
</dbReference>
<accession>A0ABY5GYT2</accession>
<evidence type="ECO:0000313" key="1">
    <source>
        <dbReference type="EMBL" id="UTW04706.1"/>
    </source>
</evidence>
<proteinExistence type="predicted"/>
<keyword evidence="2" id="KW-1185">Reference proteome</keyword>
<protein>
    <submittedName>
        <fullName evidence="1">Uncharacterized protein</fullName>
    </submittedName>
</protein>
<organism evidence="1 2">
    <name type="scientific">Amphritea atlantica</name>
    <dbReference type="NCBI Taxonomy" id="355243"/>
    <lineage>
        <taxon>Bacteria</taxon>
        <taxon>Pseudomonadati</taxon>
        <taxon>Pseudomonadota</taxon>
        <taxon>Gammaproteobacteria</taxon>
        <taxon>Oceanospirillales</taxon>
        <taxon>Oceanospirillaceae</taxon>
        <taxon>Amphritea</taxon>
    </lineage>
</organism>
<gene>
    <name evidence="1" type="ORF">KDX31_06820</name>
</gene>
<evidence type="ECO:0000313" key="2">
    <source>
        <dbReference type="Proteomes" id="UP001059950"/>
    </source>
</evidence>
<sequence length="254" mass="28796">MSRTFRVYKHMWIEKKLSAFELKGLCGALVHNTAVDQPLKPAQFVKPVPEKRFKLGRVPQQPIIKLGKSEHVKSFFKTGALQLGSFDYYSSSEHPEIGDVEEGLVTLIAKTPFGVIGGKYGSGYNNRMFCTYIGKIDPATMKKFGYDSAFIITHPAEFAEAIAESVGARTFTFGQCLYRPQKAVLGFPGNNVDRDKLSHRSGEIVQAGKYFIKHQRYSHQREFRFLWELEEDISGAKAYDCSSARQYCKPLFLR</sequence>